<sequence length="67" mass="7618">MLKVSDVMNSFRAQLSRRHKEGNARAIGSLEEDIRCLNGYPLSTDIQAHDITLWLIHVSSMKAVYET</sequence>
<proteinExistence type="predicted"/>
<protein>
    <submittedName>
        <fullName evidence="2">Transcriptional regulator</fullName>
    </submittedName>
</protein>
<dbReference type="Proteomes" id="UP000095287">
    <property type="component" value="Unplaced"/>
</dbReference>
<reference evidence="2" key="1">
    <citation type="submission" date="2016-11" db="UniProtKB">
        <authorList>
            <consortium name="WormBaseParasite"/>
        </authorList>
    </citation>
    <scope>IDENTIFICATION</scope>
</reference>
<evidence type="ECO:0000313" key="2">
    <source>
        <dbReference type="WBParaSite" id="L893_g11575.t1"/>
    </source>
</evidence>
<name>A0A1I7Y138_9BILA</name>
<evidence type="ECO:0000313" key="1">
    <source>
        <dbReference type="Proteomes" id="UP000095287"/>
    </source>
</evidence>
<keyword evidence="1" id="KW-1185">Reference proteome</keyword>
<organism evidence="1 2">
    <name type="scientific">Steinernema glaseri</name>
    <dbReference type="NCBI Taxonomy" id="37863"/>
    <lineage>
        <taxon>Eukaryota</taxon>
        <taxon>Metazoa</taxon>
        <taxon>Ecdysozoa</taxon>
        <taxon>Nematoda</taxon>
        <taxon>Chromadorea</taxon>
        <taxon>Rhabditida</taxon>
        <taxon>Tylenchina</taxon>
        <taxon>Panagrolaimomorpha</taxon>
        <taxon>Strongyloidoidea</taxon>
        <taxon>Steinernematidae</taxon>
        <taxon>Steinernema</taxon>
    </lineage>
</organism>
<accession>A0A1I7Y138</accession>
<dbReference type="WBParaSite" id="L893_g11575.t1">
    <property type="protein sequence ID" value="L893_g11575.t1"/>
    <property type="gene ID" value="L893_g11575"/>
</dbReference>
<dbReference type="AlphaFoldDB" id="A0A1I7Y138"/>